<protein>
    <submittedName>
        <fullName evidence="1">Four helix bundle protein</fullName>
    </submittedName>
</protein>
<feature type="non-terminal residue" evidence="1">
    <location>
        <position position="52"/>
    </location>
</feature>
<dbReference type="EMBL" id="JADKYU010001299">
    <property type="protein sequence ID" value="MBF4986552.1"/>
    <property type="molecule type" value="Genomic_DNA"/>
</dbReference>
<comment type="caution">
    <text evidence="1">The sequence shown here is derived from an EMBL/GenBank/DDBJ whole genome shotgun (WGS) entry which is preliminary data.</text>
</comment>
<keyword evidence="2" id="KW-1185">Reference proteome</keyword>
<gene>
    <name evidence="1" type="ORF">FNJ87_20310</name>
</gene>
<dbReference type="SUPFAM" id="SSF158446">
    <property type="entry name" value="IVS-encoded protein-like"/>
    <property type="match status" value="1"/>
</dbReference>
<organism evidence="1 2">
    <name type="scientific">Nonlabens mediterrranea</name>
    <dbReference type="NCBI Taxonomy" id="1419947"/>
    <lineage>
        <taxon>Bacteria</taxon>
        <taxon>Pseudomonadati</taxon>
        <taxon>Bacteroidota</taxon>
        <taxon>Flavobacteriia</taxon>
        <taxon>Flavobacteriales</taxon>
        <taxon>Flavobacteriaceae</taxon>
        <taxon>Nonlabens</taxon>
    </lineage>
</organism>
<dbReference type="Proteomes" id="UP001194729">
    <property type="component" value="Unassembled WGS sequence"/>
</dbReference>
<evidence type="ECO:0000313" key="2">
    <source>
        <dbReference type="Proteomes" id="UP001194729"/>
    </source>
</evidence>
<reference evidence="1 2" key="1">
    <citation type="submission" date="2020-11" db="EMBL/GenBank/DDBJ databases">
        <title>P. mediterranea TC4 genome.</title>
        <authorList>
            <person name="Molmeret M."/>
        </authorList>
    </citation>
    <scope>NUCLEOTIDE SEQUENCE [LARGE SCALE GENOMIC DNA]</scope>
    <source>
        <strain evidence="1 2">TC4</strain>
    </source>
</reference>
<name>A0ABS0AAY4_9FLAO</name>
<sequence>MSKAYDLEERLISFAADVVLVFDKPTKTYASKYYAEQLIRSSGSVSLNFSEI</sequence>
<accession>A0ABS0AAY4</accession>
<dbReference type="InterPro" id="IPR036583">
    <property type="entry name" value="23S_rRNA_IVS_sf"/>
</dbReference>
<proteinExistence type="predicted"/>
<evidence type="ECO:0000313" key="1">
    <source>
        <dbReference type="EMBL" id="MBF4986552.1"/>
    </source>
</evidence>